<dbReference type="EMBL" id="JAUFQH010000022">
    <property type="protein sequence ID" value="MDN3621346.1"/>
    <property type="molecule type" value="Genomic_DNA"/>
</dbReference>
<sequence length="145" mass="16226">MKPTLEEIRETAKELGVDFKNSDTIANIEKKIAAFKLNEDAKAGNVSKAQLEAWKKKYGKVFKISVKVSEKDTAIGYLRTPNRDHKAIGLSLYHQNKILETGEFLLQNCWLGGDDRLKDDEKVADSAAIQANKIVNFLEGSSEEI</sequence>
<gene>
    <name evidence="1" type="ORF">QWY81_17900</name>
</gene>
<evidence type="ECO:0000313" key="1">
    <source>
        <dbReference type="EMBL" id="MDN3621346.1"/>
    </source>
</evidence>
<evidence type="ECO:0000313" key="2">
    <source>
        <dbReference type="Proteomes" id="UP001228636"/>
    </source>
</evidence>
<name>A0AAJ1R2Y4_9FLAO</name>
<dbReference type="RefSeq" id="WP_261972826.1">
    <property type="nucleotide sequence ID" value="NZ_CP103460.1"/>
</dbReference>
<reference evidence="1 2" key="1">
    <citation type="journal article" date="2014" name="Int. J. Syst. Evol. Microbiol.">
        <title>Complete genome sequence of Corynebacterium casei LMG S-19264T (=DSM 44701T), isolated from a smear-ripened cheese.</title>
        <authorList>
            <consortium name="US DOE Joint Genome Institute (JGI-PGF)"/>
            <person name="Walter F."/>
            <person name="Albersmeier A."/>
            <person name="Kalinowski J."/>
            <person name="Ruckert C."/>
        </authorList>
    </citation>
    <scope>NUCLEOTIDE SEQUENCE [LARGE SCALE GENOMIC DNA]</scope>
    <source>
        <strain evidence="1 2">CECT 8670</strain>
    </source>
</reference>
<protein>
    <submittedName>
        <fullName evidence="1">Uncharacterized protein</fullName>
    </submittedName>
</protein>
<dbReference type="AlphaFoldDB" id="A0AAJ1R2Y4"/>
<organism evidence="1 2">
    <name type="scientific">Polaribacter sejongensis</name>
    <dbReference type="NCBI Taxonomy" id="985043"/>
    <lineage>
        <taxon>Bacteria</taxon>
        <taxon>Pseudomonadati</taxon>
        <taxon>Bacteroidota</taxon>
        <taxon>Flavobacteriia</taxon>
        <taxon>Flavobacteriales</taxon>
        <taxon>Flavobacteriaceae</taxon>
    </lineage>
</organism>
<comment type="caution">
    <text evidence="1">The sequence shown here is derived from an EMBL/GenBank/DDBJ whole genome shotgun (WGS) entry which is preliminary data.</text>
</comment>
<accession>A0AAJ1R2Y4</accession>
<dbReference type="Proteomes" id="UP001228636">
    <property type="component" value="Unassembled WGS sequence"/>
</dbReference>
<proteinExistence type="predicted"/>